<keyword evidence="2" id="KW-1185">Reference proteome</keyword>
<evidence type="ECO:0000313" key="2">
    <source>
        <dbReference type="Proteomes" id="UP000325081"/>
    </source>
</evidence>
<evidence type="ECO:0000313" key="1">
    <source>
        <dbReference type="EMBL" id="GER54817.1"/>
    </source>
</evidence>
<dbReference type="Proteomes" id="UP000325081">
    <property type="component" value="Unassembled WGS sequence"/>
</dbReference>
<comment type="caution">
    <text evidence="1">The sequence shown here is derived from an EMBL/GenBank/DDBJ whole genome shotgun (WGS) entry which is preliminary data.</text>
</comment>
<reference evidence="2" key="1">
    <citation type="journal article" date="2019" name="Curr. Biol.">
        <title>Genome Sequence of Striga asiatica Provides Insight into the Evolution of Plant Parasitism.</title>
        <authorList>
            <person name="Yoshida S."/>
            <person name="Kim S."/>
            <person name="Wafula E.K."/>
            <person name="Tanskanen J."/>
            <person name="Kim Y.M."/>
            <person name="Honaas L."/>
            <person name="Yang Z."/>
            <person name="Spallek T."/>
            <person name="Conn C.E."/>
            <person name="Ichihashi Y."/>
            <person name="Cheong K."/>
            <person name="Cui S."/>
            <person name="Der J.P."/>
            <person name="Gundlach H."/>
            <person name="Jiao Y."/>
            <person name="Hori C."/>
            <person name="Ishida J.K."/>
            <person name="Kasahara H."/>
            <person name="Kiba T."/>
            <person name="Kim M.S."/>
            <person name="Koo N."/>
            <person name="Laohavisit A."/>
            <person name="Lee Y.H."/>
            <person name="Lumba S."/>
            <person name="McCourt P."/>
            <person name="Mortimer J.C."/>
            <person name="Mutuku J.M."/>
            <person name="Nomura T."/>
            <person name="Sasaki-Sekimoto Y."/>
            <person name="Seto Y."/>
            <person name="Wang Y."/>
            <person name="Wakatake T."/>
            <person name="Sakakibara H."/>
            <person name="Demura T."/>
            <person name="Yamaguchi S."/>
            <person name="Yoneyama K."/>
            <person name="Manabe R.I."/>
            <person name="Nelson D.C."/>
            <person name="Schulman A.H."/>
            <person name="Timko M.P."/>
            <person name="dePamphilis C.W."/>
            <person name="Choi D."/>
            <person name="Shirasu K."/>
        </authorList>
    </citation>
    <scope>NUCLEOTIDE SEQUENCE [LARGE SCALE GENOMIC DNA]</scope>
    <source>
        <strain evidence="2">cv. UVA1</strain>
    </source>
</reference>
<organism evidence="1 2">
    <name type="scientific">Striga asiatica</name>
    <name type="common">Asiatic witchweed</name>
    <name type="synonym">Buchnera asiatica</name>
    <dbReference type="NCBI Taxonomy" id="4170"/>
    <lineage>
        <taxon>Eukaryota</taxon>
        <taxon>Viridiplantae</taxon>
        <taxon>Streptophyta</taxon>
        <taxon>Embryophyta</taxon>
        <taxon>Tracheophyta</taxon>
        <taxon>Spermatophyta</taxon>
        <taxon>Magnoliopsida</taxon>
        <taxon>eudicotyledons</taxon>
        <taxon>Gunneridae</taxon>
        <taxon>Pentapetalae</taxon>
        <taxon>asterids</taxon>
        <taxon>lamiids</taxon>
        <taxon>Lamiales</taxon>
        <taxon>Orobanchaceae</taxon>
        <taxon>Buchnereae</taxon>
        <taxon>Striga</taxon>
    </lineage>
</organism>
<accession>A0A5A7RDZ4</accession>
<protein>
    <submittedName>
        <fullName evidence="1">F-box and associated interaction domains-containing protein</fullName>
    </submittedName>
</protein>
<name>A0A5A7RDZ4_STRAF</name>
<dbReference type="AlphaFoldDB" id="A0A5A7RDZ4"/>
<sequence length="173" mass="19584">MPHYIRHRRLWKCETRPGGAEEAKISQGAGDLALNIDARFILEPITVKYLTSLSFPSQGCLEALDGTYDPVGVPHPRKDSKTLVKEIEPFLDFSHREVFPEIYNQYTAAVGEDIRPWSVISPFKTKVGLYKEVYKQVVDLFGPPIIVKKLILCGFLPKRAIILIFDDNIGLVK</sequence>
<proteinExistence type="predicted"/>
<gene>
    <name evidence="1" type="ORF">STAS_32448</name>
</gene>
<dbReference type="EMBL" id="BKCP01011625">
    <property type="protein sequence ID" value="GER54817.1"/>
    <property type="molecule type" value="Genomic_DNA"/>
</dbReference>